<dbReference type="RefSeq" id="WP_014261296.1">
    <property type="nucleotide sequence ID" value="NC_016629.1"/>
</dbReference>
<dbReference type="InterPro" id="IPR016155">
    <property type="entry name" value="Mopterin_synth/thiamin_S_b"/>
</dbReference>
<dbReference type="STRING" id="690850.Desaf_3389"/>
<name>F3YWV2_DESAF</name>
<dbReference type="EMBL" id="CP003221">
    <property type="protein sequence ID" value="EGJ51676.1"/>
    <property type="molecule type" value="Genomic_DNA"/>
</dbReference>
<proteinExistence type="predicted"/>
<dbReference type="SUPFAM" id="SSF54285">
    <property type="entry name" value="MoaD/ThiS"/>
    <property type="match status" value="1"/>
</dbReference>
<reference evidence="1 2" key="1">
    <citation type="journal article" date="2011" name="J. Bacteriol.">
        <title>Genome sequence of the mercury-methylating and pleomorphic Desulfovibrio africanus Strain Walvis Bay.</title>
        <authorList>
            <person name="Brown S.D."/>
            <person name="Wall J.D."/>
            <person name="Kucken A.M."/>
            <person name="Gilmour C.C."/>
            <person name="Podar M."/>
            <person name="Brandt C.C."/>
            <person name="Teshima H."/>
            <person name="Detter J.C."/>
            <person name="Han C.S."/>
            <person name="Land M.L."/>
            <person name="Lucas S."/>
            <person name="Han J."/>
            <person name="Pennacchio L."/>
            <person name="Nolan M."/>
            <person name="Pitluck S."/>
            <person name="Woyke T."/>
            <person name="Goodwin L."/>
            <person name="Palumbo A.V."/>
            <person name="Elias D.A."/>
        </authorList>
    </citation>
    <scope>NUCLEOTIDE SEQUENCE [LARGE SCALE GENOMIC DNA]</scope>
    <source>
        <strain evidence="1 2">Walvis Bay</strain>
    </source>
</reference>
<dbReference type="HOGENOM" id="CLU_114601_9_0_7"/>
<dbReference type="Gene3D" id="3.10.20.30">
    <property type="match status" value="1"/>
</dbReference>
<gene>
    <name evidence="1" type="ORF">Desaf_3389</name>
</gene>
<organism evidence="1 2">
    <name type="scientific">Desulfocurvibacter africanus subsp. africanus str. Walvis Bay</name>
    <dbReference type="NCBI Taxonomy" id="690850"/>
    <lineage>
        <taxon>Bacteria</taxon>
        <taxon>Pseudomonadati</taxon>
        <taxon>Thermodesulfobacteriota</taxon>
        <taxon>Desulfovibrionia</taxon>
        <taxon>Desulfovibrionales</taxon>
        <taxon>Desulfovibrionaceae</taxon>
        <taxon>Desulfocurvibacter</taxon>
    </lineage>
</organism>
<dbReference type="Proteomes" id="UP000007844">
    <property type="component" value="Chromosome"/>
</dbReference>
<dbReference type="AlphaFoldDB" id="F3YWV2"/>
<dbReference type="InterPro" id="IPR012675">
    <property type="entry name" value="Beta-grasp_dom_sf"/>
</dbReference>
<keyword evidence="2" id="KW-1185">Reference proteome</keyword>
<protein>
    <recommendedName>
        <fullName evidence="3">ThiamineS protein</fullName>
    </recommendedName>
</protein>
<sequence>MITIRREPGGAILHFERLNTVRQLLHRLDEKVNSVLVIRQGRLLTPDLHLKDGDEIVVRSVRSSG</sequence>
<evidence type="ECO:0000313" key="2">
    <source>
        <dbReference type="Proteomes" id="UP000007844"/>
    </source>
</evidence>
<evidence type="ECO:0000313" key="1">
    <source>
        <dbReference type="EMBL" id="EGJ51676.1"/>
    </source>
</evidence>
<evidence type="ECO:0008006" key="3">
    <source>
        <dbReference type="Google" id="ProtNLM"/>
    </source>
</evidence>
<dbReference type="KEGG" id="daf:Desaf_3389"/>
<accession>F3YWV2</accession>
<dbReference type="eggNOG" id="COG2104">
    <property type="taxonomic scope" value="Bacteria"/>
</dbReference>